<keyword evidence="1" id="KW-0472">Membrane</keyword>
<evidence type="ECO:0000256" key="1">
    <source>
        <dbReference type="SAM" id="Phobius"/>
    </source>
</evidence>
<protein>
    <submittedName>
        <fullName evidence="3">Zinc-ribbon domain protein</fullName>
    </submittedName>
</protein>
<dbReference type="EMBL" id="BK032740">
    <property type="protein sequence ID" value="DAF57830.1"/>
    <property type="molecule type" value="Genomic_DNA"/>
</dbReference>
<sequence>MYRTWYYFPVWSPLQKHILCPGVENKKERGITMEDLTNELETSGEQNTPQMVCPSCGAAIRENQKFCDNCGADLNAPPTQKAEPRKKSYFVPAIIAMVAIFVVAFIFIQRATKPDFKWIYDTLCDSTWAEVGADGSYLSIDTNPYDYDDSGLYCRDAYVTIPTINGMLGLPDSLFNQMNETSASDGRQTETYNSKNVTVTWKYHPNTGLEVTYKKIH</sequence>
<keyword evidence="1" id="KW-0812">Transmembrane</keyword>
<feature type="domain" description="Zinc-ribbon" evidence="2">
    <location>
        <begin position="53"/>
        <end position="74"/>
    </location>
</feature>
<keyword evidence="1" id="KW-1133">Transmembrane helix</keyword>
<reference evidence="3" key="1">
    <citation type="journal article" date="2021" name="Proc. Natl. Acad. Sci. U.S.A.">
        <title>A Catalog of Tens of Thousands of Viruses from Human Metagenomes Reveals Hidden Associations with Chronic Diseases.</title>
        <authorList>
            <person name="Tisza M.J."/>
            <person name="Buck C.B."/>
        </authorList>
    </citation>
    <scope>NUCLEOTIDE SEQUENCE</scope>
    <source>
        <strain evidence="3">Ctg8V11</strain>
    </source>
</reference>
<evidence type="ECO:0000259" key="2">
    <source>
        <dbReference type="Pfam" id="PF13240"/>
    </source>
</evidence>
<organism evidence="3">
    <name type="scientific">Siphoviridae sp. ctg8V11</name>
    <dbReference type="NCBI Taxonomy" id="2827910"/>
    <lineage>
        <taxon>Viruses</taxon>
        <taxon>Duplodnaviria</taxon>
        <taxon>Heunggongvirae</taxon>
        <taxon>Uroviricota</taxon>
        <taxon>Caudoviricetes</taxon>
    </lineage>
</organism>
<feature type="transmembrane region" description="Helical" evidence="1">
    <location>
        <begin position="89"/>
        <end position="108"/>
    </location>
</feature>
<name>A0A8S5T3K5_9CAUD</name>
<dbReference type="Pfam" id="PF13240">
    <property type="entry name" value="Zn_Ribbon_1"/>
    <property type="match status" value="1"/>
</dbReference>
<evidence type="ECO:0000313" key="3">
    <source>
        <dbReference type="EMBL" id="DAF57830.1"/>
    </source>
</evidence>
<proteinExistence type="predicted"/>
<accession>A0A8S5T3K5</accession>
<dbReference type="InterPro" id="IPR026870">
    <property type="entry name" value="Zinc_ribbon_dom"/>
</dbReference>